<dbReference type="AlphaFoldDB" id="A0A0D0AI70"/>
<feature type="compositionally biased region" description="Low complexity" evidence="1">
    <location>
        <begin position="1"/>
        <end position="26"/>
    </location>
</feature>
<protein>
    <submittedName>
        <fullName evidence="2">Unplaced genomic scaffold GYMLUscaffold_237, whole genome shotgun sequence</fullName>
    </submittedName>
</protein>
<feature type="region of interest" description="Disordered" evidence="1">
    <location>
        <begin position="1"/>
        <end position="55"/>
    </location>
</feature>
<sequence length="92" mass="10528">MPSAHSSSLPPSSRSPSRSYSRSPRPYSRHTSGRHTQSSPPPVRSSHTSDQERIKELERQILSLENSNKAEFQGYYKYGTSWAHHTLNWDCI</sequence>
<reference evidence="2 3" key="1">
    <citation type="submission" date="2014-04" db="EMBL/GenBank/DDBJ databases">
        <title>Evolutionary Origins and Diversification of the Mycorrhizal Mutualists.</title>
        <authorList>
            <consortium name="DOE Joint Genome Institute"/>
            <consortium name="Mycorrhizal Genomics Consortium"/>
            <person name="Kohler A."/>
            <person name="Kuo A."/>
            <person name="Nagy L.G."/>
            <person name="Floudas D."/>
            <person name="Copeland A."/>
            <person name="Barry K.W."/>
            <person name="Cichocki N."/>
            <person name="Veneault-Fourrey C."/>
            <person name="LaButti K."/>
            <person name="Lindquist E.A."/>
            <person name="Lipzen A."/>
            <person name="Lundell T."/>
            <person name="Morin E."/>
            <person name="Murat C."/>
            <person name="Riley R."/>
            <person name="Ohm R."/>
            <person name="Sun H."/>
            <person name="Tunlid A."/>
            <person name="Henrissat B."/>
            <person name="Grigoriev I.V."/>
            <person name="Hibbett D.S."/>
            <person name="Martin F."/>
        </authorList>
    </citation>
    <scope>NUCLEOTIDE SEQUENCE [LARGE SCALE GENOMIC DNA]</scope>
    <source>
        <strain evidence="2 3">FD-317 M1</strain>
    </source>
</reference>
<keyword evidence="3" id="KW-1185">Reference proteome</keyword>
<proteinExistence type="predicted"/>
<dbReference type="EMBL" id="KN834985">
    <property type="protein sequence ID" value="KIK49830.1"/>
    <property type="molecule type" value="Genomic_DNA"/>
</dbReference>
<gene>
    <name evidence="2" type="ORF">GYMLUDRAFT_51495</name>
</gene>
<evidence type="ECO:0000313" key="3">
    <source>
        <dbReference type="Proteomes" id="UP000053593"/>
    </source>
</evidence>
<accession>A0A0D0AI70</accession>
<evidence type="ECO:0000256" key="1">
    <source>
        <dbReference type="SAM" id="MobiDB-lite"/>
    </source>
</evidence>
<evidence type="ECO:0000313" key="2">
    <source>
        <dbReference type="EMBL" id="KIK49830.1"/>
    </source>
</evidence>
<dbReference type="Proteomes" id="UP000053593">
    <property type="component" value="Unassembled WGS sequence"/>
</dbReference>
<dbReference type="HOGENOM" id="CLU_2413472_0_0_1"/>
<organism evidence="2 3">
    <name type="scientific">Collybiopsis luxurians FD-317 M1</name>
    <dbReference type="NCBI Taxonomy" id="944289"/>
    <lineage>
        <taxon>Eukaryota</taxon>
        <taxon>Fungi</taxon>
        <taxon>Dikarya</taxon>
        <taxon>Basidiomycota</taxon>
        <taxon>Agaricomycotina</taxon>
        <taxon>Agaricomycetes</taxon>
        <taxon>Agaricomycetidae</taxon>
        <taxon>Agaricales</taxon>
        <taxon>Marasmiineae</taxon>
        <taxon>Omphalotaceae</taxon>
        <taxon>Collybiopsis</taxon>
        <taxon>Collybiopsis luxurians</taxon>
    </lineage>
</organism>
<name>A0A0D0AI70_9AGAR</name>